<dbReference type="Proteomes" id="UP000034795">
    <property type="component" value="Unassembled WGS sequence"/>
</dbReference>
<dbReference type="InterPro" id="IPR001075">
    <property type="entry name" value="NIF_FeS_clus_asmbl_NifU_C"/>
</dbReference>
<gene>
    <name evidence="3" type="ORF">UX57_C0001G0056</name>
</gene>
<dbReference type="EMBL" id="LCMS01000001">
    <property type="protein sequence ID" value="KKU41832.1"/>
    <property type="molecule type" value="Genomic_DNA"/>
</dbReference>
<evidence type="ECO:0000256" key="1">
    <source>
        <dbReference type="ARBA" id="ARBA00006420"/>
    </source>
</evidence>
<protein>
    <recommendedName>
        <fullName evidence="2">NIF system FeS cluster assembly NifU C-terminal domain-containing protein</fullName>
    </recommendedName>
</protein>
<dbReference type="GO" id="GO:0051536">
    <property type="term" value="F:iron-sulfur cluster binding"/>
    <property type="evidence" value="ECO:0007669"/>
    <property type="project" value="InterPro"/>
</dbReference>
<name>A0A0G1QAK9_9BACT</name>
<organism evidence="3 4">
    <name type="scientific">Candidatus Uhrbacteria bacterium GW2011_GWE2_46_68</name>
    <dbReference type="NCBI Taxonomy" id="1618994"/>
    <lineage>
        <taxon>Bacteria</taxon>
        <taxon>Candidatus Uhriibacteriota</taxon>
    </lineage>
</organism>
<comment type="caution">
    <text evidence="3">The sequence shown here is derived from an EMBL/GenBank/DDBJ whole genome shotgun (WGS) entry which is preliminary data.</text>
</comment>
<dbReference type="InterPro" id="IPR034904">
    <property type="entry name" value="FSCA_dom_sf"/>
</dbReference>
<accession>A0A0G1QAK9</accession>
<dbReference type="PANTHER" id="PTHR11178:SF1">
    <property type="entry name" value="NFU1 IRON-SULFUR CLUSTER SCAFFOLD HOMOLOG, MITOCHONDRIAL"/>
    <property type="match status" value="1"/>
</dbReference>
<comment type="similarity">
    <text evidence="1">Belongs to the NifU family.</text>
</comment>
<dbReference type="SUPFAM" id="SSF117916">
    <property type="entry name" value="Fe-S cluster assembly (FSCA) domain-like"/>
    <property type="match status" value="1"/>
</dbReference>
<dbReference type="STRING" id="1618994.UX57_C0001G0056"/>
<evidence type="ECO:0000313" key="3">
    <source>
        <dbReference type="EMBL" id="KKU41832.1"/>
    </source>
</evidence>
<dbReference type="PANTHER" id="PTHR11178">
    <property type="entry name" value="IRON-SULFUR CLUSTER SCAFFOLD PROTEIN NFU-RELATED"/>
    <property type="match status" value="1"/>
</dbReference>
<evidence type="ECO:0000313" key="4">
    <source>
        <dbReference type="Proteomes" id="UP000034795"/>
    </source>
</evidence>
<sequence length="80" mass="8924">MLQEEMLKKIEEALVKIRPLLAQDGGDIELLSFDPGTQMVTVRFLGACQGCPMAQFTLQRIIKTTIQESCPFVTDVILNP</sequence>
<dbReference type="GO" id="GO:0005506">
    <property type="term" value="F:iron ion binding"/>
    <property type="evidence" value="ECO:0007669"/>
    <property type="project" value="InterPro"/>
</dbReference>
<dbReference type="GO" id="GO:0016226">
    <property type="term" value="P:iron-sulfur cluster assembly"/>
    <property type="evidence" value="ECO:0007669"/>
    <property type="project" value="InterPro"/>
</dbReference>
<dbReference type="Gene3D" id="3.30.300.130">
    <property type="entry name" value="Fe-S cluster assembly (FSCA)"/>
    <property type="match status" value="1"/>
</dbReference>
<reference evidence="3 4" key="1">
    <citation type="journal article" date="2015" name="Nature">
        <title>rRNA introns, odd ribosomes, and small enigmatic genomes across a large radiation of phyla.</title>
        <authorList>
            <person name="Brown C.T."/>
            <person name="Hug L.A."/>
            <person name="Thomas B.C."/>
            <person name="Sharon I."/>
            <person name="Castelle C.J."/>
            <person name="Singh A."/>
            <person name="Wilkins M.J."/>
            <person name="Williams K.H."/>
            <person name="Banfield J.F."/>
        </authorList>
    </citation>
    <scope>NUCLEOTIDE SEQUENCE [LARGE SCALE GENOMIC DNA]</scope>
</reference>
<proteinExistence type="inferred from homology"/>
<feature type="domain" description="NIF system FeS cluster assembly NifU C-terminal" evidence="2">
    <location>
        <begin position="10"/>
        <end position="77"/>
    </location>
</feature>
<evidence type="ECO:0000259" key="2">
    <source>
        <dbReference type="Pfam" id="PF01106"/>
    </source>
</evidence>
<dbReference type="Pfam" id="PF01106">
    <property type="entry name" value="NifU"/>
    <property type="match status" value="1"/>
</dbReference>
<dbReference type="AlphaFoldDB" id="A0A0G1QAK9"/>